<dbReference type="AlphaFoldDB" id="A0A3M7PND8"/>
<comment type="caution">
    <text evidence="1">The sequence shown here is derived from an EMBL/GenBank/DDBJ whole genome shotgun (WGS) entry which is preliminary data.</text>
</comment>
<sequence>MLIHRKTEQKYFPWRKLFPAASKLRITEQLNILNYMFCHINFTGMICGMTSCLDLLDPKFGQLE</sequence>
<organism evidence="1 2">
    <name type="scientific">Brachionus plicatilis</name>
    <name type="common">Marine rotifer</name>
    <name type="synonym">Brachionus muelleri</name>
    <dbReference type="NCBI Taxonomy" id="10195"/>
    <lineage>
        <taxon>Eukaryota</taxon>
        <taxon>Metazoa</taxon>
        <taxon>Spiralia</taxon>
        <taxon>Gnathifera</taxon>
        <taxon>Rotifera</taxon>
        <taxon>Eurotatoria</taxon>
        <taxon>Monogononta</taxon>
        <taxon>Pseudotrocha</taxon>
        <taxon>Ploima</taxon>
        <taxon>Brachionidae</taxon>
        <taxon>Brachionus</taxon>
    </lineage>
</organism>
<protein>
    <submittedName>
        <fullName evidence="1">Uncharacterized protein</fullName>
    </submittedName>
</protein>
<reference evidence="1 2" key="1">
    <citation type="journal article" date="2018" name="Sci. Rep.">
        <title>Genomic signatures of local adaptation to the degree of environmental predictability in rotifers.</title>
        <authorList>
            <person name="Franch-Gras L."/>
            <person name="Hahn C."/>
            <person name="Garcia-Roger E.M."/>
            <person name="Carmona M.J."/>
            <person name="Serra M."/>
            <person name="Gomez A."/>
        </authorList>
    </citation>
    <scope>NUCLEOTIDE SEQUENCE [LARGE SCALE GENOMIC DNA]</scope>
    <source>
        <strain evidence="1">HYR1</strain>
    </source>
</reference>
<dbReference type="Proteomes" id="UP000276133">
    <property type="component" value="Unassembled WGS sequence"/>
</dbReference>
<evidence type="ECO:0000313" key="2">
    <source>
        <dbReference type="Proteomes" id="UP000276133"/>
    </source>
</evidence>
<dbReference type="EMBL" id="REGN01009677">
    <property type="protein sequence ID" value="RNA00613.1"/>
    <property type="molecule type" value="Genomic_DNA"/>
</dbReference>
<keyword evidence="2" id="KW-1185">Reference proteome</keyword>
<proteinExistence type="predicted"/>
<accession>A0A3M7PND8</accession>
<gene>
    <name evidence="1" type="ORF">BpHYR1_026023</name>
</gene>
<evidence type="ECO:0000313" key="1">
    <source>
        <dbReference type="EMBL" id="RNA00613.1"/>
    </source>
</evidence>
<name>A0A3M7PND8_BRAPC</name>